<dbReference type="InterPro" id="IPR048876">
    <property type="entry name" value="BipA_C"/>
</dbReference>
<keyword evidence="5" id="KW-1185">Reference proteome</keyword>
<dbReference type="InterPro" id="IPR027417">
    <property type="entry name" value="P-loop_NTPase"/>
</dbReference>
<dbReference type="InterPro" id="IPR000640">
    <property type="entry name" value="EFG_V-like"/>
</dbReference>
<organism evidence="4 5">
    <name type="scientific">Junco hyemalis</name>
    <name type="common">Dark-eyed junco</name>
    <dbReference type="NCBI Taxonomy" id="40217"/>
    <lineage>
        <taxon>Eukaryota</taxon>
        <taxon>Metazoa</taxon>
        <taxon>Chordata</taxon>
        <taxon>Craniata</taxon>
        <taxon>Vertebrata</taxon>
        <taxon>Euteleostomi</taxon>
        <taxon>Archelosauria</taxon>
        <taxon>Archosauria</taxon>
        <taxon>Dinosauria</taxon>
        <taxon>Saurischia</taxon>
        <taxon>Theropoda</taxon>
        <taxon>Coelurosauria</taxon>
        <taxon>Aves</taxon>
        <taxon>Neognathae</taxon>
        <taxon>Neoaves</taxon>
        <taxon>Telluraves</taxon>
        <taxon>Australaves</taxon>
        <taxon>Passeriformes</taxon>
        <taxon>Passerellidae</taxon>
        <taxon>Junco</taxon>
    </lineage>
</organism>
<dbReference type="SUPFAM" id="SSF50447">
    <property type="entry name" value="Translation proteins"/>
    <property type="match status" value="1"/>
</dbReference>
<dbReference type="FunFam" id="2.40.30.10:FF:000016">
    <property type="entry name" value="GTP-binding protein TypA"/>
    <property type="match status" value="1"/>
</dbReference>
<accession>A0A8C5IBY4</accession>
<dbReference type="Gene3D" id="3.30.70.240">
    <property type="match status" value="1"/>
</dbReference>
<dbReference type="InterPro" id="IPR000795">
    <property type="entry name" value="T_Tr_GTP-bd_dom"/>
</dbReference>
<dbReference type="GO" id="GO:0005525">
    <property type="term" value="F:GTP binding"/>
    <property type="evidence" value="ECO:0007669"/>
    <property type="project" value="InterPro"/>
</dbReference>
<dbReference type="GO" id="GO:0003924">
    <property type="term" value="F:GTPase activity"/>
    <property type="evidence" value="ECO:0007669"/>
    <property type="project" value="InterPro"/>
</dbReference>
<dbReference type="PROSITE" id="PS51722">
    <property type="entry name" value="G_TR_2"/>
    <property type="match status" value="1"/>
</dbReference>
<proteinExistence type="inferred from homology"/>
<dbReference type="GO" id="GO:0045727">
    <property type="term" value="P:positive regulation of translation"/>
    <property type="evidence" value="ECO:0007669"/>
    <property type="project" value="TreeGrafter"/>
</dbReference>
<dbReference type="Pfam" id="PF21018">
    <property type="entry name" value="BipA_C"/>
    <property type="match status" value="1"/>
</dbReference>
<dbReference type="InterPro" id="IPR005225">
    <property type="entry name" value="Small_GTP-bd"/>
</dbReference>
<dbReference type="SUPFAM" id="SSF52540">
    <property type="entry name" value="P-loop containing nucleoside triphosphate hydrolases"/>
    <property type="match status" value="1"/>
</dbReference>
<dbReference type="CDD" id="cd16263">
    <property type="entry name" value="BipA_III"/>
    <property type="match status" value="1"/>
</dbReference>
<dbReference type="Ensembl" id="ENSJHYT00000002505.1">
    <property type="protein sequence ID" value="ENSJHYP00000002025.1"/>
    <property type="gene ID" value="ENSJHYG00000001680.1"/>
</dbReference>
<dbReference type="Pfam" id="PF00679">
    <property type="entry name" value="EFG_C"/>
    <property type="match status" value="1"/>
</dbReference>
<dbReference type="GO" id="GO:0043022">
    <property type="term" value="F:ribosome binding"/>
    <property type="evidence" value="ECO:0007669"/>
    <property type="project" value="TreeGrafter"/>
</dbReference>
<dbReference type="FunFam" id="3.30.70.870:FF:000003">
    <property type="entry name" value="GTP-binding protein TypA"/>
    <property type="match status" value="1"/>
</dbReference>
<dbReference type="Pfam" id="PF00009">
    <property type="entry name" value="GTP_EFTU"/>
    <property type="match status" value="1"/>
</dbReference>
<sequence>MLQGQGSNKGSKYLANRASKERADVRRTGYVSAVSVNPEENHDTPKKFDKPVSEFKSIREWAQAKKKFEEEQKLLANSGNEDVVEPVKPIVVVEQAPKPVESKSEASIKKPSPVKASILKIIYILLKEGLEMNQIRNVAIIAHVDHGKTTLVGRLLKYTNTVDIPDNADIAVMDSNPIEHERGITILAKTTSIKYNGDTINIVDTPGHADFGGEVERIMNMVDGCVLVVDAFDGVMPQTRFVLKTALEYKLKIVVVINKVDRPMADIEKTEDEILNLFMELDLSSQKETMAPILDTIIEEIPSPNVDTTAPFQFQPSMLDYNDYIGRIAVGRVERGTVKVGDTLSCMRLDGTTKNFKIQKLIGYYGMKKIEIPEAHAGEICAIGGLPDVEVGETFCTPDHLEALPRLRIDPPTLQMTFMANDSPFAGDEGKFCTAAKIGDRLFRESQSDVSLKFTKIGASESFLVSGRGELALSVLIETMRREGFELQVSKPDVILKEVDGVKEEPFEDLQIDVPDEYVGSVMNLVGTRGAEMVNMDSDKGHTRLNYVIPSRGLISFMTTFMTLTHGYGMINHAFKEYRPMVKTQIGRRPVGVLVSVNEGKATSYALQHVEERGTMFITPGVMVYEGMLVGENKFDRDLAVNVTEEMPKNNVRSSTKDQTIVLKAPMKLSLEQALDYINNDELVEVTPKSIRMRKKILDTNTRKKYEAHHPEEFGIKK</sequence>
<protein>
    <recommendedName>
        <fullName evidence="3">Tr-type G domain-containing protein</fullName>
    </recommendedName>
</protein>
<evidence type="ECO:0000256" key="2">
    <source>
        <dbReference type="SAM" id="MobiDB-lite"/>
    </source>
</evidence>
<dbReference type="InterPro" id="IPR047042">
    <property type="entry name" value="BipA_II"/>
</dbReference>
<dbReference type="CDD" id="cd03691">
    <property type="entry name" value="BipA_TypA_II"/>
    <property type="match status" value="1"/>
</dbReference>
<evidence type="ECO:0000313" key="5">
    <source>
        <dbReference type="Proteomes" id="UP000694408"/>
    </source>
</evidence>
<dbReference type="InterPro" id="IPR004161">
    <property type="entry name" value="EFTu-like_2"/>
</dbReference>
<dbReference type="PANTHER" id="PTHR43512:SF4">
    <property type="entry name" value="TRANSLATION FACTOR GUF1 HOMOLOG, CHLOROPLASTIC"/>
    <property type="match status" value="1"/>
</dbReference>
<feature type="domain" description="Tr-type G" evidence="3">
    <location>
        <begin position="133"/>
        <end position="305"/>
    </location>
</feature>
<evidence type="ECO:0000256" key="1">
    <source>
        <dbReference type="ARBA" id="ARBA00005454"/>
    </source>
</evidence>
<dbReference type="InterPro" id="IPR006297">
    <property type="entry name" value="EF-4"/>
</dbReference>
<dbReference type="Pfam" id="PF03144">
    <property type="entry name" value="GTP_EFTU_D2"/>
    <property type="match status" value="1"/>
</dbReference>
<name>A0A8C5IBY4_JUNHY</name>
<dbReference type="AlphaFoldDB" id="A0A8C5IBY4"/>
<dbReference type="InterPro" id="IPR035647">
    <property type="entry name" value="EFG_III/V"/>
</dbReference>
<dbReference type="Gene3D" id="2.40.50.250">
    <property type="entry name" value="bipa protein"/>
    <property type="match status" value="1"/>
</dbReference>
<dbReference type="Gene3D" id="3.30.70.870">
    <property type="entry name" value="Elongation Factor G (Translational Gtpase), domain 3"/>
    <property type="match status" value="1"/>
</dbReference>
<dbReference type="FunFam" id="3.30.70.240:FF:000002">
    <property type="entry name" value="GTP-binding protein TypA"/>
    <property type="match status" value="1"/>
</dbReference>
<evidence type="ECO:0000313" key="4">
    <source>
        <dbReference type="Ensembl" id="ENSJHYP00000002025.1"/>
    </source>
</evidence>
<dbReference type="CDD" id="cd03710">
    <property type="entry name" value="BipA_TypA_C"/>
    <property type="match status" value="1"/>
</dbReference>
<dbReference type="SUPFAM" id="SSF54980">
    <property type="entry name" value="EF-G C-terminal domain-like"/>
    <property type="match status" value="2"/>
</dbReference>
<dbReference type="InterPro" id="IPR035651">
    <property type="entry name" value="BipA_V"/>
</dbReference>
<dbReference type="InterPro" id="IPR042116">
    <property type="entry name" value="TypA/BipA_C"/>
</dbReference>
<dbReference type="Gene3D" id="3.40.50.300">
    <property type="entry name" value="P-loop containing nucleotide triphosphate hydrolases"/>
    <property type="match status" value="1"/>
</dbReference>
<reference evidence="4" key="2">
    <citation type="submission" date="2025-09" db="UniProtKB">
        <authorList>
            <consortium name="Ensembl"/>
        </authorList>
    </citation>
    <scope>IDENTIFICATION</scope>
</reference>
<dbReference type="Gene3D" id="2.40.30.10">
    <property type="entry name" value="Translation factors"/>
    <property type="match status" value="1"/>
</dbReference>
<feature type="compositionally biased region" description="Basic and acidic residues" evidence="2">
    <location>
        <begin position="18"/>
        <end position="27"/>
    </location>
</feature>
<dbReference type="PRINTS" id="PR00315">
    <property type="entry name" value="ELONGATNFCT"/>
</dbReference>
<comment type="similarity">
    <text evidence="1">Belongs to the TRAFAC class translation factor GTPase superfamily. Classic translation factor GTPase family. LepA subfamily.</text>
</comment>
<reference evidence="4" key="1">
    <citation type="submission" date="2025-08" db="UniProtKB">
        <authorList>
            <consortium name="Ensembl"/>
        </authorList>
    </citation>
    <scope>IDENTIFICATION</scope>
</reference>
<feature type="region of interest" description="Disordered" evidence="2">
    <location>
        <begin position="1"/>
        <end position="50"/>
    </location>
</feature>
<feature type="compositionally biased region" description="Basic and acidic residues" evidence="2">
    <location>
        <begin position="39"/>
        <end position="50"/>
    </location>
</feature>
<dbReference type="InterPro" id="IPR047043">
    <property type="entry name" value="BipA_III"/>
</dbReference>
<evidence type="ECO:0000259" key="3">
    <source>
        <dbReference type="PROSITE" id="PS51722"/>
    </source>
</evidence>
<dbReference type="PANTHER" id="PTHR43512">
    <property type="entry name" value="TRANSLATION FACTOR GUF1-RELATED"/>
    <property type="match status" value="1"/>
</dbReference>
<dbReference type="Proteomes" id="UP000694408">
    <property type="component" value="Unplaced"/>
</dbReference>
<dbReference type="NCBIfam" id="TIGR00231">
    <property type="entry name" value="small_GTP"/>
    <property type="match status" value="1"/>
</dbReference>
<feature type="compositionally biased region" description="Polar residues" evidence="2">
    <location>
        <begin position="1"/>
        <end position="10"/>
    </location>
</feature>
<dbReference type="InterPro" id="IPR009000">
    <property type="entry name" value="Transl_B-barrel_sf"/>
</dbReference>